<reference evidence="3" key="2">
    <citation type="journal article" date="2018" name="Nat. Commun.">
        <title>Extreme sensitivity to ultraviolet light in the fungal pathogen causing white-nose syndrome of bats.</title>
        <authorList>
            <person name="Palmer J.M."/>
            <person name="Drees K.P."/>
            <person name="Foster J.T."/>
            <person name="Lindner D.L."/>
        </authorList>
    </citation>
    <scope>NUCLEOTIDE SEQUENCE [LARGE SCALE GENOMIC DNA]</scope>
    <source>
        <strain evidence="3">UAMH 10579</strain>
    </source>
</reference>
<proteinExistence type="predicted"/>
<dbReference type="RefSeq" id="XP_059319411.1">
    <property type="nucleotide sequence ID" value="XM_059464007.1"/>
</dbReference>
<dbReference type="PANTHER" id="PTHR42080:SF1">
    <property type="entry name" value="SRR1-LIKE DOMAIN-CONTAINING PROTEIN"/>
    <property type="match status" value="1"/>
</dbReference>
<evidence type="ECO:0000313" key="2">
    <source>
        <dbReference type="EMBL" id="OBT93386.2"/>
    </source>
</evidence>
<keyword evidence="3" id="KW-1185">Reference proteome</keyword>
<sequence>MTATKTKKNKRANKAVRTKRTIIEDEDGWAHVVGGRTIKPDATKAKIKKWGFDVVIYTLEEVTAKYESLKDKWEESNACKELIKLVQPYEGKSQVKNVVIMGLGSFQTRMGDFSRTTFTQLAALATIRKTLAILEIPVIAQDPAFSLLDKEFLQSLGFKVFESPEGFDLIDSSSLVYAIHCYPVVYDEVGKKGPPAVLIGNDLSRLTDESKDFIKVYPDILTCYESLESLFPFPQSKDDSPQSRDDFSDTIWYRSKMFELD</sequence>
<reference evidence="2 3" key="1">
    <citation type="submission" date="2016-03" db="EMBL/GenBank/DDBJ databases">
        <title>Comparative genomics of Pseudogymnoascus destructans, the fungus causing white-nose syndrome of bats.</title>
        <authorList>
            <person name="Palmer J.M."/>
            <person name="Drees K.P."/>
            <person name="Foster J.T."/>
            <person name="Lindner D.L."/>
        </authorList>
    </citation>
    <scope>NUCLEOTIDE SEQUENCE [LARGE SCALE GENOMIC DNA]</scope>
    <source>
        <strain evidence="2 3">UAMH 10579</strain>
    </source>
</reference>
<protein>
    <recommendedName>
        <fullName evidence="1">SRR1-like domain-containing protein</fullName>
    </recommendedName>
</protein>
<dbReference type="STRING" id="342668.A0A1B8GC26"/>
<dbReference type="EMBL" id="KV460254">
    <property type="protein sequence ID" value="OBT93386.2"/>
    <property type="molecule type" value="Genomic_DNA"/>
</dbReference>
<dbReference type="Pfam" id="PF07985">
    <property type="entry name" value="SRR1"/>
    <property type="match status" value="1"/>
</dbReference>
<dbReference type="Proteomes" id="UP000091956">
    <property type="component" value="Unassembled WGS sequence"/>
</dbReference>
<dbReference type="InterPro" id="IPR012942">
    <property type="entry name" value="SRR1-like"/>
</dbReference>
<dbReference type="GeneID" id="28842182"/>
<dbReference type="AlphaFoldDB" id="A0A1B8GC26"/>
<evidence type="ECO:0000313" key="3">
    <source>
        <dbReference type="Proteomes" id="UP000091956"/>
    </source>
</evidence>
<evidence type="ECO:0000259" key="1">
    <source>
        <dbReference type="Pfam" id="PF07985"/>
    </source>
</evidence>
<name>A0A1B8GC26_9PEZI</name>
<organism evidence="2 3">
    <name type="scientific">Pseudogymnoascus verrucosus</name>
    <dbReference type="NCBI Taxonomy" id="342668"/>
    <lineage>
        <taxon>Eukaryota</taxon>
        <taxon>Fungi</taxon>
        <taxon>Dikarya</taxon>
        <taxon>Ascomycota</taxon>
        <taxon>Pezizomycotina</taxon>
        <taxon>Leotiomycetes</taxon>
        <taxon>Thelebolales</taxon>
        <taxon>Thelebolaceae</taxon>
        <taxon>Pseudogymnoascus</taxon>
    </lineage>
</organism>
<feature type="domain" description="SRR1-like" evidence="1">
    <location>
        <begin position="83"/>
        <end position="253"/>
    </location>
</feature>
<gene>
    <name evidence="2" type="ORF">VE01_08796</name>
</gene>
<dbReference type="PANTHER" id="PTHR42080">
    <property type="entry name" value="SRR1 DOMAIN-CONTAINING PROTEIN"/>
    <property type="match status" value="1"/>
</dbReference>
<accession>A0A1B8GC26</accession>